<feature type="compositionally biased region" description="Basic and acidic residues" evidence="1">
    <location>
        <begin position="154"/>
        <end position="173"/>
    </location>
</feature>
<keyword evidence="3" id="KW-1185">Reference proteome</keyword>
<feature type="compositionally biased region" description="Polar residues" evidence="1">
    <location>
        <begin position="28"/>
        <end position="42"/>
    </location>
</feature>
<dbReference type="EMBL" id="BSXU01003208">
    <property type="protein sequence ID" value="GMG39799.1"/>
    <property type="molecule type" value="Genomic_DNA"/>
</dbReference>
<evidence type="ECO:0000313" key="2">
    <source>
        <dbReference type="EMBL" id="GMG39799.1"/>
    </source>
</evidence>
<feature type="region of interest" description="Disordered" evidence="1">
    <location>
        <begin position="303"/>
        <end position="334"/>
    </location>
</feature>
<organism evidence="2 3">
    <name type="scientific">Ambrosiozyma monospora</name>
    <name type="common">Yeast</name>
    <name type="synonym">Endomycopsis monosporus</name>
    <dbReference type="NCBI Taxonomy" id="43982"/>
    <lineage>
        <taxon>Eukaryota</taxon>
        <taxon>Fungi</taxon>
        <taxon>Dikarya</taxon>
        <taxon>Ascomycota</taxon>
        <taxon>Saccharomycotina</taxon>
        <taxon>Pichiomycetes</taxon>
        <taxon>Pichiales</taxon>
        <taxon>Pichiaceae</taxon>
        <taxon>Ambrosiozyma</taxon>
    </lineage>
</organism>
<evidence type="ECO:0000256" key="1">
    <source>
        <dbReference type="SAM" id="MobiDB-lite"/>
    </source>
</evidence>
<evidence type="ECO:0000313" key="3">
    <source>
        <dbReference type="Proteomes" id="UP001165063"/>
    </source>
</evidence>
<accession>A0A9W6YWI8</accession>
<feature type="compositionally biased region" description="Basic and acidic residues" evidence="1">
    <location>
        <begin position="305"/>
        <end position="334"/>
    </location>
</feature>
<feature type="compositionally biased region" description="Basic residues" evidence="1">
    <location>
        <begin position="115"/>
        <end position="131"/>
    </location>
</feature>
<feature type="compositionally biased region" description="Polar residues" evidence="1">
    <location>
        <begin position="132"/>
        <end position="147"/>
    </location>
</feature>
<name>A0A9W6YWI8_AMBMO</name>
<dbReference type="AlphaFoldDB" id="A0A9W6YWI8"/>
<dbReference type="Proteomes" id="UP001165063">
    <property type="component" value="Unassembled WGS sequence"/>
</dbReference>
<reference evidence="2" key="1">
    <citation type="submission" date="2023-04" db="EMBL/GenBank/DDBJ databases">
        <title>Ambrosiozyma monospora NBRC 1965.</title>
        <authorList>
            <person name="Ichikawa N."/>
            <person name="Sato H."/>
            <person name="Tonouchi N."/>
        </authorList>
    </citation>
    <scope>NUCLEOTIDE SEQUENCE</scope>
    <source>
        <strain evidence="2">NBRC 1965</strain>
    </source>
</reference>
<comment type="caution">
    <text evidence="2">The sequence shown here is derived from an EMBL/GenBank/DDBJ whole genome shotgun (WGS) entry which is preliminary data.</text>
</comment>
<feature type="compositionally biased region" description="Low complexity" evidence="1">
    <location>
        <begin position="18"/>
        <end position="27"/>
    </location>
</feature>
<gene>
    <name evidence="2" type="ORF">Amon01_000563000</name>
</gene>
<protein>
    <submittedName>
        <fullName evidence="2">Unnamed protein product</fullName>
    </submittedName>
</protein>
<feature type="compositionally biased region" description="Basic and acidic residues" evidence="1">
    <location>
        <begin position="183"/>
        <end position="193"/>
    </location>
</feature>
<feature type="region of interest" description="Disordered" evidence="1">
    <location>
        <begin position="1"/>
        <end position="196"/>
    </location>
</feature>
<sequence length="352" mass="37811">MSDTEETPPPPSTKDAVSPASGSSLSSQVKNASKSPTPSPFLSTFDIPIPDLPAPSPAILKDSMDKPKGQPVSNVLMFGRSSKSKIDPVASSDDDAGFVINKPPIRVASPMPKPISKKKNKKKNKKKKNKKAGNSISTTEGEDNTVSPIVDNVVKSEESDDKKSEAHKDDVKDPITSVSESVCKNEEPDRKNGADNIVSTSAIKKNIVLDDVTSSHFGVLAPSPIEKVFTLDAEEITTPLEKTASTKLNSPLFEEKIDETNEVKLSEVEKDDSSELKVIESEKNDGVEVKESEKGDLKTAVAITQEKKEEIPSVAEESKPSQLDDKLSDKKDESVVPLLSTTAVTTTTITEA</sequence>
<proteinExistence type="predicted"/>